<feature type="transmembrane region" description="Helical" evidence="2">
    <location>
        <begin position="454"/>
        <end position="479"/>
    </location>
</feature>
<dbReference type="Proteomes" id="UP000316770">
    <property type="component" value="Chromosome"/>
</dbReference>
<keyword evidence="4" id="KW-1185">Reference proteome</keyword>
<dbReference type="EMBL" id="CP036318">
    <property type="protein sequence ID" value="QDV58514.1"/>
    <property type="molecule type" value="Genomic_DNA"/>
</dbReference>
<evidence type="ECO:0000313" key="3">
    <source>
        <dbReference type="EMBL" id="QDV58514.1"/>
    </source>
</evidence>
<gene>
    <name evidence="3" type="ORF">Mal33_45370</name>
</gene>
<feature type="transmembrane region" description="Helical" evidence="2">
    <location>
        <begin position="421"/>
        <end position="442"/>
    </location>
</feature>
<feature type="compositionally biased region" description="Low complexity" evidence="1">
    <location>
        <begin position="94"/>
        <end position="110"/>
    </location>
</feature>
<sequence length="495" mass="52615">MAGSRVRCPKCSSTFKVPGITATASDDDDWFNLGDPVADEPATAPPMSKPLSVPPAAAPVAPVVDDQPASPPSAKTKAKPAVEPAAVDADDPLAKLAQSIPAADNASDDLFSSDDDSQDSDPFSLSLSEAPRRQNTSLDDWLGTEDVVPDAMPEVPETEFRFPCPVCESAHYAKPSQTGNRIKCGDCTSMITVPDPPKVVPKYSPSMESAATFELRDSVHRPDRQDSPFNKSAADLLRDAESTQMDEDLDKLYENPDVAGWFRDVFSVFTDPNVVMQLSIVAAVCSGGLIVWYLAQSAGAFVSAIVGAAALGVCGILLGSRYLSVMSRATADEEGEPRWPYEVSAGGLPSGLMVLVAALVASIPGQLAGSIIGEPLTLFWGVFVMISVWGLMPVVLLSMLENKTVFGVYSQNVIKSFERCMEPWGGMYFSSGLFFFAYFMLLAAPPSYGIVKSVIIGVGLVGLAFIQAGMLGRVVAAMVQLSTKQTAKKPQPNSH</sequence>
<organism evidence="3 4">
    <name type="scientific">Rosistilla oblonga</name>
    <dbReference type="NCBI Taxonomy" id="2527990"/>
    <lineage>
        <taxon>Bacteria</taxon>
        <taxon>Pseudomonadati</taxon>
        <taxon>Planctomycetota</taxon>
        <taxon>Planctomycetia</taxon>
        <taxon>Pirellulales</taxon>
        <taxon>Pirellulaceae</taxon>
        <taxon>Rosistilla</taxon>
    </lineage>
</organism>
<dbReference type="AlphaFoldDB" id="A0A518IZK1"/>
<keyword evidence="2" id="KW-0812">Transmembrane</keyword>
<accession>A0A518IZK1</accession>
<feature type="compositionally biased region" description="Low complexity" evidence="1">
    <location>
        <begin position="58"/>
        <end position="87"/>
    </location>
</feature>
<evidence type="ECO:0000256" key="2">
    <source>
        <dbReference type="SAM" id="Phobius"/>
    </source>
</evidence>
<feature type="transmembrane region" description="Helical" evidence="2">
    <location>
        <begin position="274"/>
        <end position="294"/>
    </location>
</feature>
<reference evidence="3 4" key="1">
    <citation type="submission" date="2019-02" db="EMBL/GenBank/DDBJ databases">
        <title>Deep-cultivation of Planctomycetes and their phenomic and genomic characterization uncovers novel biology.</title>
        <authorList>
            <person name="Wiegand S."/>
            <person name="Jogler M."/>
            <person name="Boedeker C."/>
            <person name="Pinto D."/>
            <person name="Vollmers J."/>
            <person name="Rivas-Marin E."/>
            <person name="Kohn T."/>
            <person name="Peeters S.H."/>
            <person name="Heuer A."/>
            <person name="Rast P."/>
            <person name="Oberbeckmann S."/>
            <person name="Bunk B."/>
            <person name="Jeske O."/>
            <person name="Meyerdierks A."/>
            <person name="Storesund J.E."/>
            <person name="Kallscheuer N."/>
            <person name="Luecker S."/>
            <person name="Lage O.M."/>
            <person name="Pohl T."/>
            <person name="Merkel B.J."/>
            <person name="Hornburger P."/>
            <person name="Mueller R.-W."/>
            <person name="Bruemmer F."/>
            <person name="Labrenz M."/>
            <person name="Spormann A.M."/>
            <person name="Op den Camp H."/>
            <person name="Overmann J."/>
            <person name="Amann R."/>
            <person name="Jetten M.S.M."/>
            <person name="Mascher T."/>
            <person name="Medema M.H."/>
            <person name="Devos D.P."/>
            <person name="Kaster A.-K."/>
            <person name="Ovreas L."/>
            <person name="Rohde M."/>
            <person name="Galperin M.Y."/>
            <person name="Jogler C."/>
        </authorList>
    </citation>
    <scope>NUCLEOTIDE SEQUENCE [LARGE SCALE GENOMIC DNA]</scope>
    <source>
        <strain evidence="3 4">Mal33</strain>
    </source>
</reference>
<evidence type="ECO:0000256" key="1">
    <source>
        <dbReference type="SAM" id="MobiDB-lite"/>
    </source>
</evidence>
<feature type="region of interest" description="Disordered" evidence="1">
    <location>
        <begin position="18"/>
        <end position="143"/>
    </location>
</feature>
<feature type="compositionally biased region" description="Pro residues" evidence="1">
    <location>
        <begin position="43"/>
        <end position="57"/>
    </location>
</feature>
<feature type="transmembrane region" description="Helical" evidence="2">
    <location>
        <begin position="300"/>
        <end position="318"/>
    </location>
</feature>
<feature type="transmembrane region" description="Helical" evidence="2">
    <location>
        <begin position="352"/>
        <end position="372"/>
    </location>
</feature>
<feature type="transmembrane region" description="Helical" evidence="2">
    <location>
        <begin position="378"/>
        <end position="400"/>
    </location>
</feature>
<name>A0A518IZK1_9BACT</name>
<keyword evidence="2" id="KW-1133">Transmembrane helix</keyword>
<evidence type="ECO:0000313" key="4">
    <source>
        <dbReference type="Proteomes" id="UP000316770"/>
    </source>
</evidence>
<proteinExistence type="predicted"/>
<protein>
    <submittedName>
        <fullName evidence="3">Uncharacterized protein</fullName>
    </submittedName>
</protein>
<keyword evidence="2" id="KW-0472">Membrane</keyword>